<organism evidence="7">
    <name type="scientific">Paraconexibacter sp. AEG42_29</name>
    <dbReference type="NCBI Taxonomy" id="2997339"/>
    <lineage>
        <taxon>Bacteria</taxon>
        <taxon>Bacillati</taxon>
        <taxon>Actinomycetota</taxon>
        <taxon>Thermoleophilia</taxon>
        <taxon>Solirubrobacterales</taxon>
        <taxon>Paraconexibacteraceae</taxon>
        <taxon>Paraconexibacter</taxon>
    </lineage>
</organism>
<dbReference type="GO" id="GO:0019674">
    <property type="term" value="P:NAD+ metabolic process"/>
    <property type="evidence" value="ECO:0007669"/>
    <property type="project" value="InterPro"/>
</dbReference>
<dbReference type="GO" id="GO:0006741">
    <property type="term" value="P:NADP+ biosynthetic process"/>
    <property type="evidence" value="ECO:0007669"/>
    <property type="project" value="UniProtKB-UniRule"/>
</dbReference>
<evidence type="ECO:0000256" key="5">
    <source>
        <dbReference type="ARBA" id="ARBA00047925"/>
    </source>
</evidence>
<dbReference type="Pfam" id="PF01513">
    <property type="entry name" value="NAD_kinase"/>
    <property type="match status" value="1"/>
</dbReference>
<keyword evidence="1 6" id="KW-0808">Transferase</keyword>
<reference evidence="7" key="1">
    <citation type="submission" date="2022-12" db="EMBL/GenBank/DDBJ databases">
        <title>Paraconexibacter alkalitolerans sp. nov. and Baekduia alba sp. nov., isolated from soil and emended description of the genera Paraconexibacter (Chun et al., 2020) and Baekduia (An et al., 2020).</title>
        <authorList>
            <person name="Vieira S."/>
            <person name="Huber K.J."/>
            <person name="Geppert A."/>
            <person name="Wolf J."/>
            <person name="Neumann-Schaal M."/>
            <person name="Muesken M."/>
            <person name="Overmann J."/>
        </authorList>
    </citation>
    <scope>NUCLEOTIDE SEQUENCE</scope>
    <source>
        <strain evidence="7">AEG42_29</strain>
    </source>
</reference>
<dbReference type="InterPro" id="IPR002504">
    <property type="entry name" value="NADK"/>
</dbReference>
<evidence type="ECO:0000256" key="4">
    <source>
        <dbReference type="ARBA" id="ARBA00023027"/>
    </source>
</evidence>
<name>A0AAU7AXJ6_9ACTN</name>
<proteinExistence type="inferred from homology"/>
<feature type="binding site" evidence="6">
    <location>
        <position position="185"/>
    </location>
    <ligand>
        <name>NAD(+)</name>
        <dbReference type="ChEBI" id="CHEBI:57540"/>
    </ligand>
</feature>
<keyword evidence="6" id="KW-0067">ATP-binding</keyword>
<dbReference type="InterPro" id="IPR017437">
    <property type="entry name" value="ATP-NAD_kinase_PpnK-typ_C"/>
</dbReference>
<dbReference type="GO" id="GO:0051287">
    <property type="term" value="F:NAD binding"/>
    <property type="evidence" value="ECO:0007669"/>
    <property type="project" value="UniProtKB-ARBA"/>
</dbReference>
<accession>A0AAU7AXJ6</accession>
<dbReference type="AlphaFoldDB" id="A0AAU7AXJ6"/>
<dbReference type="EMBL" id="CP114014">
    <property type="protein sequence ID" value="XAY06193.1"/>
    <property type="molecule type" value="Genomic_DNA"/>
</dbReference>
<feature type="binding site" evidence="6">
    <location>
        <begin position="78"/>
        <end position="79"/>
    </location>
    <ligand>
        <name>NAD(+)</name>
        <dbReference type="ChEBI" id="CHEBI:57540"/>
    </ligand>
</feature>
<dbReference type="InterPro" id="IPR016064">
    <property type="entry name" value="NAD/diacylglycerol_kinase_sf"/>
</dbReference>
<dbReference type="Pfam" id="PF20143">
    <property type="entry name" value="NAD_kinase_C"/>
    <property type="match status" value="1"/>
</dbReference>
<comment type="catalytic activity">
    <reaction evidence="5 6">
        <text>NAD(+) + ATP = ADP + NADP(+) + H(+)</text>
        <dbReference type="Rhea" id="RHEA:18629"/>
        <dbReference type="ChEBI" id="CHEBI:15378"/>
        <dbReference type="ChEBI" id="CHEBI:30616"/>
        <dbReference type="ChEBI" id="CHEBI:57540"/>
        <dbReference type="ChEBI" id="CHEBI:58349"/>
        <dbReference type="ChEBI" id="CHEBI:456216"/>
        <dbReference type="EC" id="2.7.1.23"/>
    </reaction>
</comment>
<dbReference type="InterPro" id="IPR017438">
    <property type="entry name" value="ATP-NAD_kinase_N"/>
</dbReference>
<evidence type="ECO:0000256" key="6">
    <source>
        <dbReference type="HAMAP-Rule" id="MF_00361"/>
    </source>
</evidence>
<keyword evidence="4 6" id="KW-0520">NAD</keyword>
<evidence type="ECO:0000256" key="2">
    <source>
        <dbReference type="ARBA" id="ARBA00022777"/>
    </source>
</evidence>
<dbReference type="GO" id="GO:0005524">
    <property type="term" value="F:ATP binding"/>
    <property type="evidence" value="ECO:0007669"/>
    <property type="project" value="UniProtKB-KW"/>
</dbReference>
<evidence type="ECO:0000256" key="1">
    <source>
        <dbReference type="ARBA" id="ARBA00022679"/>
    </source>
</evidence>
<dbReference type="PANTHER" id="PTHR20275:SF0">
    <property type="entry name" value="NAD KINASE"/>
    <property type="match status" value="1"/>
</dbReference>
<dbReference type="GO" id="GO:0046872">
    <property type="term" value="F:metal ion binding"/>
    <property type="evidence" value="ECO:0007669"/>
    <property type="project" value="UniProtKB-UniRule"/>
</dbReference>
<keyword evidence="3 6" id="KW-0521">NADP</keyword>
<dbReference type="RefSeq" id="WP_354697430.1">
    <property type="nucleotide sequence ID" value="NZ_CP114014.1"/>
</dbReference>
<keyword evidence="6" id="KW-0963">Cytoplasm</keyword>
<comment type="subcellular location">
    <subcellularLocation>
        <location evidence="6">Cytoplasm</location>
    </subcellularLocation>
</comment>
<dbReference type="GO" id="GO:0003951">
    <property type="term" value="F:NAD+ kinase activity"/>
    <property type="evidence" value="ECO:0007669"/>
    <property type="project" value="UniProtKB-UniRule"/>
</dbReference>
<dbReference type="Gene3D" id="2.60.200.30">
    <property type="entry name" value="Probable inorganic polyphosphate/atp-NAD kinase, domain 2"/>
    <property type="match status" value="1"/>
</dbReference>
<dbReference type="SUPFAM" id="SSF111331">
    <property type="entry name" value="NAD kinase/diacylglycerol kinase-like"/>
    <property type="match status" value="1"/>
</dbReference>
<dbReference type="Gene3D" id="3.40.50.10330">
    <property type="entry name" value="Probable inorganic polyphosphate/atp-NAD kinase, domain 1"/>
    <property type="match status" value="1"/>
</dbReference>
<feature type="binding site" evidence="6">
    <location>
        <position position="158"/>
    </location>
    <ligand>
        <name>NAD(+)</name>
        <dbReference type="ChEBI" id="CHEBI:57540"/>
    </ligand>
</feature>
<dbReference type="HAMAP" id="MF_00361">
    <property type="entry name" value="NAD_kinase"/>
    <property type="match status" value="1"/>
</dbReference>
<keyword evidence="2 6" id="KW-0418">Kinase</keyword>
<keyword evidence="6" id="KW-0547">Nucleotide-binding</keyword>
<dbReference type="PANTHER" id="PTHR20275">
    <property type="entry name" value="NAD KINASE"/>
    <property type="match status" value="1"/>
</dbReference>
<protein>
    <recommendedName>
        <fullName evidence="6">NAD kinase</fullName>
        <ecNumber evidence="6">2.7.1.23</ecNumber>
    </recommendedName>
    <alternativeName>
        <fullName evidence="6">ATP-dependent NAD kinase</fullName>
    </alternativeName>
</protein>
<sequence>MSGRPAGRPRTASVLTHQRAGQTEAALGALRAAAETAGVTLRFDAEETDKHALTGDDVMHVGAPLSDDVELCVVLGGDGTILRALRRYAGTSVPVFAVNFGEVGFLATIDPDEVHTGFERAFAGDFEVLTLPAIALELPGGVQAAVNDVAIHRRVGERVATLAYGVGGEEVGSVRCDGLVISTPAGSTGYNLANGGPVLAWGVEGYVVSFIAPHSLTARALVVAPDDELVIHNRGRDAVDLTVDGRPVGELGPGEHVAARFVREAADLAQVPGSSFYRRIREKFGRLAS</sequence>
<comment type="cofactor">
    <cofactor evidence="6">
        <name>a divalent metal cation</name>
        <dbReference type="ChEBI" id="CHEBI:60240"/>
    </cofactor>
</comment>
<comment type="similarity">
    <text evidence="6">Belongs to the NAD kinase family.</text>
</comment>
<feature type="binding site" evidence="6">
    <location>
        <begin position="147"/>
        <end position="148"/>
    </location>
    <ligand>
        <name>NAD(+)</name>
        <dbReference type="ChEBI" id="CHEBI:57540"/>
    </ligand>
</feature>
<dbReference type="KEGG" id="parq:DSM112329_03057"/>
<feature type="binding site" evidence="6">
    <location>
        <position position="212"/>
    </location>
    <ligand>
        <name>NAD(+)</name>
        <dbReference type="ChEBI" id="CHEBI:57540"/>
    </ligand>
</feature>
<feature type="binding site" evidence="6">
    <location>
        <position position="177"/>
    </location>
    <ligand>
        <name>NAD(+)</name>
        <dbReference type="ChEBI" id="CHEBI:57540"/>
    </ligand>
</feature>
<evidence type="ECO:0000313" key="7">
    <source>
        <dbReference type="EMBL" id="XAY06193.1"/>
    </source>
</evidence>
<dbReference type="GO" id="GO:0005737">
    <property type="term" value="C:cytoplasm"/>
    <property type="evidence" value="ECO:0007669"/>
    <property type="project" value="UniProtKB-SubCell"/>
</dbReference>
<evidence type="ECO:0000256" key="3">
    <source>
        <dbReference type="ARBA" id="ARBA00022857"/>
    </source>
</evidence>
<comment type="function">
    <text evidence="6">Involved in the regulation of the intracellular balance of NAD and NADP, and is a key enzyme in the biosynthesis of NADP. Catalyzes specifically the phosphorylation on 2'-hydroxyl of the adenosine moiety of NAD to yield NADP.</text>
</comment>
<dbReference type="EC" id="2.7.1.23" evidence="6"/>
<feature type="binding site" evidence="6">
    <location>
        <position position="175"/>
    </location>
    <ligand>
        <name>NAD(+)</name>
        <dbReference type="ChEBI" id="CHEBI:57540"/>
    </ligand>
</feature>
<comment type="caution">
    <text evidence="6">Lacks conserved residue(s) required for the propagation of feature annotation.</text>
</comment>
<gene>
    <name evidence="6" type="primary">nadK</name>
    <name evidence="7" type="ORF">DSM112329_03057</name>
</gene>
<feature type="binding site" evidence="6">
    <location>
        <position position="83"/>
    </location>
    <ligand>
        <name>NAD(+)</name>
        <dbReference type="ChEBI" id="CHEBI:57540"/>
    </ligand>
</feature>
<feature type="active site" description="Proton acceptor" evidence="6">
    <location>
        <position position="78"/>
    </location>
</feature>